<evidence type="ECO:0000256" key="3">
    <source>
        <dbReference type="ARBA" id="ARBA00022729"/>
    </source>
</evidence>
<dbReference type="Gene3D" id="3.40.190.10">
    <property type="entry name" value="Periplasmic binding protein-like II"/>
    <property type="match status" value="2"/>
</dbReference>
<keyword evidence="4" id="KW-0564">Palmitate</keyword>
<feature type="domain" description="Ionotropic glutamate receptor C-terminal" evidence="9">
    <location>
        <begin position="41"/>
        <end position="262"/>
    </location>
</feature>
<name>A0A6L3V4L2_9BACI</name>
<dbReference type="AlphaFoldDB" id="A0A6L3V4L2"/>
<dbReference type="PANTHER" id="PTHR35936:SF17">
    <property type="entry name" value="ARGININE-BINDING EXTRACELLULAR PROTEIN ARTP"/>
    <property type="match status" value="1"/>
</dbReference>
<feature type="domain" description="Solute-binding protein family 3/N-terminal" evidence="8">
    <location>
        <begin position="41"/>
        <end position="263"/>
    </location>
</feature>
<dbReference type="InterPro" id="IPR001638">
    <property type="entry name" value="Solute-binding_3/MltF_N"/>
</dbReference>
<dbReference type="InterPro" id="IPR018313">
    <property type="entry name" value="SBP_3_CS"/>
</dbReference>
<accession>A0A6L3V4L2</accession>
<dbReference type="PROSITE" id="PS01039">
    <property type="entry name" value="SBP_BACTERIAL_3"/>
    <property type="match status" value="1"/>
</dbReference>
<dbReference type="SMART" id="SM00079">
    <property type="entry name" value="PBPe"/>
    <property type="match status" value="1"/>
</dbReference>
<evidence type="ECO:0000256" key="6">
    <source>
        <dbReference type="RuleBase" id="RU003744"/>
    </source>
</evidence>
<dbReference type="Pfam" id="PF00497">
    <property type="entry name" value="SBP_bac_3"/>
    <property type="match status" value="1"/>
</dbReference>
<dbReference type="EMBL" id="WBOS01000007">
    <property type="protein sequence ID" value="KAB2333372.1"/>
    <property type="molecule type" value="Genomic_DNA"/>
</dbReference>
<keyword evidence="11" id="KW-1185">Reference proteome</keyword>
<evidence type="ECO:0000313" key="10">
    <source>
        <dbReference type="EMBL" id="KAB2333372.1"/>
    </source>
</evidence>
<comment type="caution">
    <text evidence="10">The sequence shown here is derived from an EMBL/GenBank/DDBJ whole genome shotgun (WGS) entry which is preliminary data.</text>
</comment>
<dbReference type="PANTHER" id="PTHR35936">
    <property type="entry name" value="MEMBRANE-BOUND LYTIC MUREIN TRANSGLYCOSYLASE F"/>
    <property type="match status" value="1"/>
</dbReference>
<comment type="similarity">
    <text evidence="2 6">Belongs to the bacterial solute-binding protein 3 family.</text>
</comment>
<dbReference type="InterPro" id="IPR001320">
    <property type="entry name" value="Iontro_rcpt_C"/>
</dbReference>
<organism evidence="10 11">
    <name type="scientific">Cytobacillus depressus</name>
    <dbReference type="NCBI Taxonomy" id="1602942"/>
    <lineage>
        <taxon>Bacteria</taxon>
        <taxon>Bacillati</taxon>
        <taxon>Bacillota</taxon>
        <taxon>Bacilli</taxon>
        <taxon>Bacillales</taxon>
        <taxon>Bacillaceae</taxon>
        <taxon>Cytobacillus</taxon>
    </lineage>
</organism>
<dbReference type="PROSITE" id="PS51257">
    <property type="entry name" value="PROKAR_LIPOPROTEIN"/>
    <property type="match status" value="1"/>
</dbReference>
<evidence type="ECO:0000256" key="2">
    <source>
        <dbReference type="ARBA" id="ARBA00010333"/>
    </source>
</evidence>
<dbReference type="GO" id="GO:0030313">
    <property type="term" value="C:cell envelope"/>
    <property type="evidence" value="ECO:0007669"/>
    <property type="project" value="UniProtKB-SubCell"/>
</dbReference>
<evidence type="ECO:0000256" key="7">
    <source>
        <dbReference type="SAM" id="SignalP"/>
    </source>
</evidence>
<keyword evidence="3 7" id="KW-0732">Signal</keyword>
<feature type="chain" id="PRO_5039323422" evidence="7">
    <location>
        <begin position="23"/>
        <end position="272"/>
    </location>
</feature>
<comment type="subcellular location">
    <subcellularLocation>
        <location evidence="1">Cell envelope</location>
    </subcellularLocation>
</comment>
<evidence type="ECO:0000259" key="9">
    <source>
        <dbReference type="SMART" id="SM00079"/>
    </source>
</evidence>
<dbReference type="GO" id="GO:0015276">
    <property type="term" value="F:ligand-gated monoatomic ion channel activity"/>
    <property type="evidence" value="ECO:0007669"/>
    <property type="project" value="InterPro"/>
</dbReference>
<reference evidence="10 11" key="1">
    <citation type="journal article" date="2016" name="Antonie Van Leeuwenhoek">
        <title>Bacillus depressus sp. nov., isolated from soil of a sunflower field.</title>
        <authorList>
            <person name="Wei X."/>
            <person name="Xin D."/>
            <person name="Xin Y."/>
            <person name="Zhang H."/>
            <person name="Wang T."/>
            <person name="Zhang J."/>
        </authorList>
    </citation>
    <scope>NUCLEOTIDE SEQUENCE [LARGE SCALE GENOMIC DNA]</scope>
    <source>
        <strain evidence="10 11">BZ1</strain>
    </source>
</reference>
<sequence length="272" mass="29942">MRKVLLLFLVILLAFMTGCTKDAGTGVSVPSTIQKVLDKKKLVIGTSAGYAPFEMKDKKGDFIGYDMDLGRAIGKALNVEVEFRDFEFSGLIPALQTGEIDLVISTMTIRGDRALAVSFTDPYYTSGQVLLLPKTDTTTKGWQDLDKKGKKITVSQGSTSALLAKELFKNAEVLDFEGFTNAALAVKQGQADAVVGDDPAVRMYESRNSDSIRGIYELLSSENLGIAVQLNDHATIQWLNSFLASYRNGLEDQKSINKWFNSTDWLDEVQDK</sequence>
<evidence type="ECO:0000313" key="11">
    <source>
        <dbReference type="Proteomes" id="UP000481030"/>
    </source>
</evidence>
<evidence type="ECO:0000256" key="5">
    <source>
        <dbReference type="ARBA" id="ARBA00023288"/>
    </source>
</evidence>
<dbReference type="GO" id="GO:0016020">
    <property type="term" value="C:membrane"/>
    <property type="evidence" value="ECO:0007669"/>
    <property type="project" value="InterPro"/>
</dbReference>
<gene>
    <name evidence="10" type="ORF">F7731_15625</name>
</gene>
<dbReference type="SMART" id="SM00062">
    <property type="entry name" value="PBPb"/>
    <property type="match status" value="1"/>
</dbReference>
<evidence type="ECO:0000256" key="4">
    <source>
        <dbReference type="ARBA" id="ARBA00023139"/>
    </source>
</evidence>
<dbReference type="Proteomes" id="UP000481030">
    <property type="component" value="Unassembled WGS sequence"/>
</dbReference>
<feature type="signal peptide" evidence="7">
    <location>
        <begin position="1"/>
        <end position="22"/>
    </location>
</feature>
<evidence type="ECO:0000259" key="8">
    <source>
        <dbReference type="SMART" id="SM00062"/>
    </source>
</evidence>
<keyword evidence="5" id="KW-0449">Lipoprotein</keyword>
<protein>
    <submittedName>
        <fullName evidence="10">Transporter substrate-binding domain-containing protein</fullName>
    </submittedName>
</protein>
<evidence type="ECO:0000256" key="1">
    <source>
        <dbReference type="ARBA" id="ARBA00004196"/>
    </source>
</evidence>
<proteinExistence type="inferred from homology"/>
<dbReference type="SUPFAM" id="SSF53850">
    <property type="entry name" value="Periplasmic binding protein-like II"/>
    <property type="match status" value="1"/>
</dbReference>
<dbReference type="RefSeq" id="WP_151535712.1">
    <property type="nucleotide sequence ID" value="NZ_WBOS01000007.1"/>
</dbReference>
<dbReference type="OrthoDB" id="9775197at2"/>